<keyword evidence="6" id="KW-0812">Transmembrane</keyword>
<feature type="domain" description="Trimeric autotransporter adhesin YadA-like C-terminal membrane anchor" evidence="11">
    <location>
        <begin position="534"/>
        <end position="594"/>
    </location>
</feature>
<protein>
    <submittedName>
        <fullName evidence="13">YadA-like family protein</fullName>
    </submittedName>
</protein>
<name>A0A7D5DVF5_9PAST</name>
<evidence type="ECO:0000256" key="1">
    <source>
        <dbReference type="ARBA" id="ARBA00004241"/>
    </source>
</evidence>
<comment type="subcellular location">
    <subcellularLocation>
        <location evidence="2">Cell outer membrane</location>
    </subcellularLocation>
    <subcellularLocation>
        <location evidence="1">Cell surface</location>
    </subcellularLocation>
</comment>
<dbReference type="GO" id="GO:0009986">
    <property type="term" value="C:cell surface"/>
    <property type="evidence" value="ECO:0007669"/>
    <property type="project" value="UniProtKB-SubCell"/>
</dbReference>
<keyword evidence="10" id="KW-0998">Cell outer membrane</keyword>
<keyword evidence="14" id="KW-1185">Reference proteome</keyword>
<evidence type="ECO:0000313" key="13">
    <source>
        <dbReference type="EMBL" id="QLB39940.1"/>
    </source>
</evidence>
<dbReference type="InterPro" id="IPR045584">
    <property type="entry name" value="Pilin-like"/>
</dbReference>
<accession>A0A7D5DVF5</accession>
<evidence type="ECO:0000256" key="8">
    <source>
        <dbReference type="ARBA" id="ARBA00022927"/>
    </source>
</evidence>
<comment type="similarity">
    <text evidence="3">Belongs to the autotransporter-2 (AT-2) (TC 1.B.40) family.</text>
</comment>
<evidence type="ECO:0000313" key="14">
    <source>
        <dbReference type="Proteomes" id="UP000509660"/>
    </source>
</evidence>
<keyword evidence="4" id="KW-0813">Transport</keyword>
<dbReference type="Pfam" id="PF03895">
    <property type="entry name" value="YadA_anchor"/>
    <property type="match status" value="1"/>
</dbReference>
<proteinExistence type="inferred from homology"/>
<evidence type="ECO:0000256" key="10">
    <source>
        <dbReference type="ARBA" id="ARBA00023237"/>
    </source>
</evidence>
<dbReference type="RefSeq" id="WP_176809531.1">
    <property type="nucleotide sequence ID" value="NZ_CP055306.1"/>
</dbReference>
<reference evidence="13 14" key="1">
    <citation type="submission" date="2020-06" db="EMBL/GenBank/DDBJ databases">
        <title>Mannheimia pernigra sp. nov. isolated from bovine respiratory tract.</title>
        <authorList>
            <person name="Kuhnert P."/>
            <person name="Akarsu-Egger H."/>
        </authorList>
    </citation>
    <scope>NUCLEOTIDE SEQUENCE [LARGE SCALE GENOMIC DNA]</scope>
    <source>
        <strain evidence="13 14">BNO311</strain>
    </source>
</reference>
<keyword evidence="8" id="KW-0653">Protein transport</keyword>
<dbReference type="Gene3D" id="3.30.1300.30">
    <property type="entry name" value="GSPII I/J protein-like"/>
    <property type="match status" value="1"/>
</dbReference>
<gene>
    <name evidence="13" type="ORF">HV559_03115</name>
</gene>
<evidence type="ECO:0000256" key="7">
    <source>
        <dbReference type="ARBA" id="ARBA00022729"/>
    </source>
</evidence>
<evidence type="ECO:0000256" key="4">
    <source>
        <dbReference type="ARBA" id="ARBA00022448"/>
    </source>
</evidence>
<dbReference type="InterPro" id="IPR008635">
    <property type="entry name" value="Coiled_stalk_dom"/>
</dbReference>
<keyword evidence="5" id="KW-1134">Transmembrane beta strand</keyword>
<organism evidence="13 14">
    <name type="scientific">Mannheimia pernigra</name>
    <dbReference type="NCBI Taxonomy" id="111844"/>
    <lineage>
        <taxon>Bacteria</taxon>
        <taxon>Pseudomonadati</taxon>
        <taxon>Pseudomonadota</taxon>
        <taxon>Gammaproteobacteria</taxon>
        <taxon>Pasteurellales</taxon>
        <taxon>Pasteurellaceae</taxon>
        <taxon>Mannheimia</taxon>
    </lineage>
</organism>
<keyword evidence="9" id="KW-0472">Membrane</keyword>
<dbReference type="AlphaFoldDB" id="A0A7D5DVF5"/>
<evidence type="ECO:0000256" key="9">
    <source>
        <dbReference type="ARBA" id="ARBA00023136"/>
    </source>
</evidence>
<keyword evidence="7" id="KW-0732">Signal</keyword>
<dbReference type="Pfam" id="PF05662">
    <property type="entry name" value="YadA_stalk"/>
    <property type="match status" value="2"/>
</dbReference>
<feature type="domain" description="Trimeric autotransporter adhesin YadA-like stalk" evidence="12">
    <location>
        <begin position="473"/>
        <end position="505"/>
    </location>
</feature>
<evidence type="ECO:0000256" key="6">
    <source>
        <dbReference type="ARBA" id="ARBA00022692"/>
    </source>
</evidence>
<dbReference type="Proteomes" id="UP000509660">
    <property type="component" value="Chromosome"/>
</dbReference>
<evidence type="ECO:0000259" key="11">
    <source>
        <dbReference type="Pfam" id="PF03895"/>
    </source>
</evidence>
<evidence type="ECO:0000256" key="2">
    <source>
        <dbReference type="ARBA" id="ARBA00004442"/>
    </source>
</evidence>
<dbReference type="Gene3D" id="2.150.10.10">
    <property type="entry name" value="Serralysin-like metalloprotease, C-terminal"/>
    <property type="match status" value="2"/>
</dbReference>
<dbReference type="EMBL" id="CP055306">
    <property type="protein sequence ID" value="QLB39940.1"/>
    <property type="molecule type" value="Genomic_DNA"/>
</dbReference>
<dbReference type="SUPFAM" id="SSF101967">
    <property type="entry name" value="Adhesin YadA, collagen-binding domain"/>
    <property type="match status" value="1"/>
</dbReference>
<sequence length="594" mass="62701">MGDNSIVGDLETSEAIEKAYNDAYTKYLVNHPEGRMDNGSYNNLIKRQAEHAGYLAKSEYIRYHPLTENIIVIGNTSSVNKSGSISIGSNNAIKVSGAVALGNHIVIDDPKFSNYVVLGNHSAPTLANPVAGIKIGETDVTFAGSNPTSTVSVGAANNERQITHVAAGRIAADSTDAVNGSQLFAILNNHTTDGLNKKADKAELDKLRSATLEAFIESVEIMKVMDAKVDTEVSKVNDRITDVAQQVEAKANKTDVEANQAAIAALTDGLKNKADLSVVKALDAHINKQINDLASRTATELDKKADQATVDMLADVVAQKANQTDVDANKTAIADLVTKTTDGLNSKADKTTVNMLADIVATKANQTDVEANKTAIADLVTKTIDGLDKKADKTAVEANRTAIADLVTKTVDGLSKKADRAAVNVLADVVATKANQRDVDTNKTAIADLTERATTYDSPTKESITLAGANGTRITNLRDGEVSAGSKDAVNGGQLHALYNYVNEGNEAFRKQLKHVKDELEAGIAGNNASASLPQVVKAGRSMVAVATGGYKNKNAIAVGYSRLSENGRVTLKGHLNADTKKNLGYGVGVGFTW</sequence>
<dbReference type="GO" id="GO:0015031">
    <property type="term" value="P:protein transport"/>
    <property type="evidence" value="ECO:0007669"/>
    <property type="project" value="UniProtKB-KW"/>
</dbReference>
<dbReference type="GO" id="GO:0009279">
    <property type="term" value="C:cell outer membrane"/>
    <property type="evidence" value="ECO:0007669"/>
    <property type="project" value="UniProtKB-SubCell"/>
</dbReference>
<evidence type="ECO:0000256" key="5">
    <source>
        <dbReference type="ARBA" id="ARBA00022452"/>
    </source>
</evidence>
<dbReference type="Gene3D" id="1.20.5.170">
    <property type="match status" value="1"/>
</dbReference>
<evidence type="ECO:0000259" key="12">
    <source>
        <dbReference type="Pfam" id="PF05662"/>
    </source>
</evidence>
<evidence type="ECO:0000256" key="3">
    <source>
        <dbReference type="ARBA" id="ARBA00005848"/>
    </source>
</evidence>
<dbReference type="InterPro" id="IPR011049">
    <property type="entry name" value="Serralysin-like_metalloprot_C"/>
</dbReference>
<feature type="domain" description="Trimeric autotransporter adhesin YadA-like stalk" evidence="12">
    <location>
        <begin position="161"/>
        <end position="198"/>
    </location>
</feature>
<dbReference type="SUPFAM" id="SSF54523">
    <property type="entry name" value="Pili subunits"/>
    <property type="match status" value="1"/>
</dbReference>
<dbReference type="InterPro" id="IPR005594">
    <property type="entry name" value="YadA_C"/>
</dbReference>